<gene>
    <name evidence="1" type="ORF">M0638_08365</name>
</gene>
<evidence type="ECO:0000313" key="2">
    <source>
        <dbReference type="Proteomes" id="UP001139516"/>
    </source>
</evidence>
<evidence type="ECO:0000313" key="1">
    <source>
        <dbReference type="EMBL" id="MCK8784390.1"/>
    </source>
</evidence>
<proteinExistence type="predicted"/>
<sequence length="61" mass="6290">MSRLRPLIALLWRTTLLWVAAILAIGASGLAGSRERTAAGPVPLVAARPGGTVQVADTTQP</sequence>
<dbReference type="EMBL" id="JALPRX010000029">
    <property type="protein sequence ID" value="MCK8784390.1"/>
    <property type="molecule type" value="Genomic_DNA"/>
</dbReference>
<dbReference type="AlphaFoldDB" id="A0A9X1Y770"/>
<comment type="caution">
    <text evidence="1">The sequence shown here is derived from an EMBL/GenBank/DDBJ whole genome shotgun (WGS) entry which is preliminary data.</text>
</comment>
<organism evidence="1 2">
    <name type="scientific">Roseomonas acroporae</name>
    <dbReference type="NCBI Taxonomy" id="2937791"/>
    <lineage>
        <taxon>Bacteria</taxon>
        <taxon>Pseudomonadati</taxon>
        <taxon>Pseudomonadota</taxon>
        <taxon>Alphaproteobacteria</taxon>
        <taxon>Acetobacterales</taxon>
        <taxon>Roseomonadaceae</taxon>
        <taxon>Roseomonas</taxon>
    </lineage>
</organism>
<name>A0A9X1Y770_9PROT</name>
<dbReference type="RefSeq" id="WP_248666514.1">
    <property type="nucleotide sequence ID" value="NZ_JALPRX010000029.1"/>
</dbReference>
<keyword evidence="2" id="KW-1185">Reference proteome</keyword>
<reference evidence="1" key="1">
    <citation type="submission" date="2022-04" db="EMBL/GenBank/DDBJ databases">
        <title>Roseomonas acroporae sp. nov., isolated from coral Acropora digitifera.</title>
        <authorList>
            <person name="Sun H."/>
        </authorList>
    </citation>
    <scope>NUCLEOTIDE SEQUENCE</scope>
    <source>
        <strain evidence="1">NAR14</strain>
    </source>
</reference>
<protein>
    <submittedName>
        <fullName evidence="1">Uncharacterized protein</fullName>
    </submittedName>
</protein>
<accession>A0A9X1Y770</accession>
<dbReference type="Proteomes" id="UP001139516">
    <property type="component" value="Unassembled WGS sequence"/>
</dbReference>